<organism evidence="1 2">
    <name type="scientific">Cardiobacterium hominis</name>
    <dbReference type="NCBI Taxonomy" id="2718"/>
    <lineage>
        <taxon>Bacteria</taxon>
        <taxon>Pseudomonadati</taxon>
        <taxon>Pseudomonadota</taxon>
        <taxon>Gammaproteobacteria</taxon>
        <taxon>Cardiobacteriales</taxon>
        <taxon>Cardiobacteriaceae</taxon>
        <taxon>Cardiobacterium</taxon>
    </lineage>
</organism>
<dbReference type="AlphaFoldDB" id="A0A1C3H222"/>
<dbReference type="EMBL" id="FKLO01000015">
    <property type="protein sequence ID" value="SAM57193.1"/>
    <property type="molecule type" value="Genomic_DNA"/>
</dbReference>
<reference evidence="2" key="1">
    <citation type="submission" date="2016-04" db="EMBL/GenBank/DDBJ databases">
        <authorList>
            <person name="Tagini F."/>
        </authorList>
    </citation>
    <scope>NUCLEOTIDE SEQUENCE [LARGE SCALE GENOMIC DNA]</scope>
    <source>
        <strain evidence="2">CHUV0807</strain>
    </source>
</reference>
<protein>
    <submittedName>
        <fullName evidence="1">Uncharacterized protein</fullName>
    </submittedName>
</protein>
<sequence>MVSLPAMLGGEDFSAFARCAPATYIFIGSGSNGNDYPHHHPKFGLDENSFTIALQMMIDVAKNSARFRKN</sequence>
<evidence type="ECO:0000313" key="1">
    <source>
        <dbReference type="EMBL" id="SAM57193.1"/>
    </source>
</evidence>
<evidence type="ECO:0000313" key="2">
    <source>
        <dbReference type="Proteomes" id="UP000190837"/>
    </source>
</evidence>
<name>A0A1C3H222_9GAMM</name>
<accession>A0A1C3H222</accession>
<dbReference type="Proteomes" id="UP000190837">
    <property type="component" value="Unassembled WGS sequence"/>
</dbReference>
<dbReference type="SUPFAM" id="SSF53187">
    <property type="entry name" value="Zn-dependent exopeptidases"/>
    <property type="match status" value="1"/>
</dbReference>
<dbReference type="Gene3D" id="3.40.630.10">
    <property type="entry name" value="Zn peptidases"/>
    <property type="match status" value="1"/>
</dbReference>
<gene>
    <name evidence="1" type="ORF">CHUV0807_0232</name>
</gene>
<proteinExistence type="predicted"/>